<dbReference type="Pfam" id="PF00643">
    <property type="entry name" value="zf-B_box"/>
    <property type="match status" value="1"/>
</dbReference>
<organism evidence="8 9">
    <name type="scientific">Denticeps clupeoides</name>
    <name type="common">denticle herring</name>
    <dbReference type="NCBI Taxonomy" id="299321"/>
    <lineage>
        <taxon>Eukaryota</taxon>
        <taxon>Metazoa</taxon>
        <taxon>Chordata</taxon>
        <taxon>Craniata</taxon>
        <taxon>Vertebrata</taxon>
        <taxon>Euteleostomi</taxon>
        <taxon>Actinopterygii</taxon>
        <taxon>Neopterygii</taxon>
        <taxon>Teleostei</taxon>
        <taxon>Clupei</taxon>
        <taxon>Clupeiformes</taxon>
        <taxon>Denticipitoidei</taxon>
        <taxon>Denticipitidae</taxon>
        <taxon>Denticeps</taxon>
    </lineage>
</organism>
<keyword evidence="2 4" id="KW-0863">Zinc-finger</keyword>
<dbReference type="Gene3D" id="3.30.40.10">
    <property type="entry name" value="Zinc/RING finger domain, C3HC4 (zinc finger)"/>
    <property type="match status" value="1"/>
</dbReference>
<accession>A0AAY4EE86</accession>
<dbReference type="SUPFAM" id="SSF57850">
    <property type="entry name" value="RING/U-box"/>
    <property type="match status" value="1"/>
</dbReference>
<dbReference type="InterPro" id="IPR017907">
    <property type="entry name" value="Znf_RING_CS"/>
</dbReference>
<name>A0AAY4EE86_9TELE</name>
<dbReference type="Proteomes" id="UP000694580">
    <property type="component" value="Chromosome 18"/>
</dbReference>
<dbReference type="InterPro" id="IPR001841">
    <property type="entry name" value="Znf_RING"/>
</dbReference>
<dbReference type="Ensembl" id="ENSDCDT00010066245.1">
    <property type="protein sequence ID" value="ENSDCDP00010055644.1"/>
    <property type="gene ID" value="ENSDCDG00010031868.1"/>
</dbReference>
<keyword evidence="9" id="KW-1185">Reference proteome</keyword>
<dbReference type="InterPro" id="IPR058030">
    <property type="entry name" value="TRIM8/14/16/25/29/45/65_CC"/>
</dbReference>
<evidence type="ECO:0000256" key="3">
    <source>
        <dbReference type="ARBA" id="ARBA00022833"/>
    </source>
</evidence>
<protein>
    <submittedName>
        <fullName evidence="8">Uncharacterized protein</fullName>
    </submittedName>
</protein>
<keyword evidence="3" id="KW-0862">Zinc</keyword>
<dbReference type="Gene3D" id="3.30.160.60">
    <property type="entry name" value="Classic Zinc Finger"/>
    <property type="match status" value="1"/>
</dbReference>
<evidence type="ECO:0000256" key="1">
    <source>
        <dbReference type="ARBA" id="ARBA00022723"/>
    </source>
</evidence>
<reference evidence="8" key="2">
    <citation type="submission" date="2025-08" db="UniProtKB">
        <authorList>
            <consortium name="Ensembl"/>
        </authorList>
    </citation>
    <scope>IDENTIFICATION</scope>
</reference>
<dbReference type="GO" id="GO:0008270">
    <property type="term" value="F:zinc ion binding"/>
    <property type="evidence" value="ECO:0007669"/>
    <property type="project" value="UniProtKB-KW"/>
</dbReference>
<dbReference type="PROSITE" id="PS00518">
    <property type="entry name" value="ZF_RING_1"/>
    <property type="match status" value="1"/>
</dbReference>
<evidence type="ECO:0000256" key="2">
    <source>
        <dbReference type="ARBA" id="ARBA00022771"/>
    </source>
</evidence>
<dbReference type="InterPro" id="IPR000315">
    <property type="entry name" value="Znf_B-box"/>
</dbReference>
<dbReference type="InterPro" id="IPR013083">
    <property type="entry name" value="Znf_RING/FYVE/PHD"/>
</dbReference>
<dbReference type="Pfam" id="PF25600">
    <property type="entry name" value="TRIM_CC"/>
    <property type="match status" value="1"/>
</dbReference>
<dbReference type="InterPro" id="IPR051051">
    <property type="entry name" value="E3_ubiq-ligase_TRIM/RNF"/>
</dbReference>
<reference evidence="8 9" key="1">
    <citation type="submission" date="2020-06" db="EMBL/GenBank/DDBJ databases">
        <authorList>
            <consortium name="Wellcome Sanger Institute Data Sharing"/>
        </authorList>
    </citation>
    <scope>NUCLEOTIDE SEQUENCE [LARGE SCALE GENOMIC DNA]</scope>
</reference>
<evidence type="ECO:0000313" key="9">
    <source>
        <dbReference type="Proteomes" id="UP000694580"/>
    </source>
</evidence>
<dbReference type="PROSITE" id="PS50089">
    <property type="entry name" value="ZF_RING_2"/>
    <property type="match status" value="1"/>
</dbReference>
<feature type="domain" description="B box-type" evidence="7">
    <location>
        <begin position="148"/>
        <end position="188"/>
    </location>
</feature>
<feature type="domain" description="RING-type" evidence="6">
    <location>
        <begin position="14"/>
        <end position="57"/>
    </location>
</feature>
<dbReference type="AlphaFoldDB" id="A0AAY4EE86"/>
<dbReference type="SMART" id="SM00336">
    <property type="entry name" value="BBOX"/>
    <property type="match status" value="1"/>
</dbReference>
<dbReference type="CDD" id="cd19769">
    <property type="entry name" value="Bbox2_TRIM16-like"/>
    <property type="match status" value="1"/>
</dbReference>
<sequence length="348" mass="39663">MADGFQRHQDTISCSVCLDVLKDPVSLHCGHNYCMVCIEGFWDKEHETGLYSCPQCRQIFTPRPVLCKNPLIAEMVEQLRRTRLQAASPAPCYAEPGDVECDVCTGRKLKAVKSCLVCLLSYCETHFNLHDQLIPRGAHMVTDATGRLQERICPQHSKIFEIFCRTDQTFICYLCMTDQHKNHDTVSVAAERTEKQVRTVQMSCEEKELQELRRSVEALKVSQKRNDRLQDFFQGCFSVMFFHTVCKVLEEEITELNRRDAELQQLSHTEDNIFFLQVTSLHCNHLQKKLVSYGAALPNRKVLASFKAVDDRFVSLSGDSMAAALVSQILSCLFLSAEMFGVFCPSRI</sequence>
<dbReference type="Gene3D" id="4.10.830.40">
    <property type="match status" value="1"/>
</dbReference>
<evidence type="ECO:0000259" key="7">
    <source>
        <dbReference type="PROSITE" id="PS50119"/>
    </source>
</evidence>
<dbReference type="PANTHER" id="PTHR25465">
    <property type="entry name" value="B-BOX DOMAIN CONTAINING"/>
    <property type="match status" value="1"/>
</dbReference>
<keyword evidence="5" id="KW-0175">Coiled coil</keyword>
<evidence type="ECO:0000256" key="4">
    <source>
        <dbReference type="PROSITE-ProRule" id="PRU00024"/>
    </source>
</evidence>
<proteinExistence type="predicted"/>
<dbReference type="PROSITE" id="PS50119">
    <property type="entry name" value="ZF_BBOX"/>
    <property type="match status" value="1"/>
</dbReference>
<evidence type="ECO:0000259" key="6">
    <source>
        <dbReference type="PROSITE" id="PS50089"/>
    </source>
</evidence>
<dbReference type="SUPFAM" id="SSF57845">
    <property type="entry name" value="B-box zinc-binding domain"/>
    <property type="match status" value="1"/>
</dbReference>
<keyword evidence="1" id="KW-0479">Metal-binding</keyword>
<evidence type="ECO:0000313" key="8">
    <source>
        <dbReference type="Ensembl" id="ENSDCDP00010055644.1"/>
    </source>
</evidence>
<feature type="coiled-coil region" evidence="5">
    <location>
        <begin position="190"/>
        <end position="222"/>
    </location>
</feature>
<dbReference type="Pfam" id="PF15227">
    <property type="entry name" value="zf-C3HC4_4"/>
    <property type="match status" value="1"/>
</dbReference>
<dbReference type="SMART" id="SM00184">
    <property type="entry name" value="RING"/>
    <property type="match status" value="1"/>
</dbReference>
<evidence type="ECO:0000256" key="5">
    <source>
        <dbReference type="SAM" id="Coils"/>
    </source>
</evidence>
<reference evidence="8" key="3">
    <citation type="submission" date="2025-09" db="UniProtKB">
        <authorList>
            <consortium name="Ensembl"/>
        </authorList>
    </citation>
    <scope>IDENTIFICATION</scope>
</reference>
<dbReference type="GeneTree" id="ENSGT01150000286899"/>
<dbReference type="PANTHER" id="PTHR25465:SF5">
    <property type="entry name" value="E3 UBIQUITIN_ISG15 LIGASE TRIM25-RELATED"/>
    <property type="match status" value="1"/>
</dbReference>